<evidence type="ECO:0000256" key="6">
    <source>
        <dbReference type="SAM" id="MobiDB-lite"/>
    </source>
</evidence>
<dbReference type="PROSITE" id="PS00138">
    <property type="entry name" value="SUBTILASE_SER"/>
    <property type="match status" value="1"/>
</dbReference>
<evidence type="ECO:0000256" key="3">
    <source>
        <dbReference type="ARBA" id="ARBA00022801"/>
    </source>
</evidence>
<evidence type="ECO:0000256" key="4">
    <source>
        <dbReference type="ARBA" id="ARBA00022825"/>
    </source>
</evidence>
<protein>
    <submittedName>
        <fullName evidence="8">S8 family serine peptidase</fullName>
    </submittedName>
</protein>
<dbReference type="PROSITE" id="PS51892">
    <property type="entry name" value="SUBTILASE"/>
    <property type="match status" value="1"/>
</dbReference>
<evidence type="ECO:0000259" key="7">
    <source>
        <dbReference type="Pfam" id="PF00082"/>
    </source>
</evidence>
<feature type="active site" description="Charge relay system" evidence="5">
    <location>
        <position position="338"/>
    </location>
</feature>
<dbReference type="InterPro" id="IPR023828">
    <property type="entry name" value="Peptidase_S8_Ser-AS"/>
</dbReference>
<proteinExistence type="inferred from homology"/>
<keyword evidence="3 5" id="KW-0378">Hydrolase</keyword>
<feature type="region of interest" description="Disordered" evidence="6">
    <location>
        <begin position="553"/>
        <end position="610"/>
    </location>
</feature>
<sequence>MTDALPHPHRPRIDLNLADAQDLVDLGLSPEEAERLRASRPHYQLEDAAIQAGLSDPASARLAAGCVISPLSWVDPSTGTVRTLQADPAEWVIDSPPPAHDDAEAATVTGPGRQRAAPVTRRRPRCMRQPTPPRRQDIESMDGVAFPAFVDERHQRCYLHPGYVMVQARVDVEDLQLQSLLRTLDLRPVHVSAARGLFVAALGDGRHGLAALSSALMALNAAPSIELAEPAWLGFDDVEPQAEAHAPDRLAVNPPDATTAASGTAPAEATENPDLPWHLALLRAQAWPSREAGDAAIHLACVDSGAALDHPCLSAPDPSAHRAVLDFSGDGPDDALGHGTSVASMLVGNGHDGIRGLAPGCSLTVLKVELQASPLSYASRRAALLSLLPRLQAGERWVVNISWRTAGDVGLIRSAIEALDAAGALVVCSSGNEGRTDGSGHFPSDYASTLSVGAVDAQGRRAAYSNVSPQVDLMGPGGTVQQPLRCGVPGGGTAARTGTSFAAPQVAAIAARLWARRPELPAAHIRRWIEDSARTLDGQRIPDLQALRLLATDGAPTPAPTPIPAPQPSSPPRPPQAPPPPALPPAPGPASGAHPAPAPAPTTAPTTAGAGNMPFPLSGIELLVRCAACGIRPITARILARRPRVAGWDDLAAVLGMDAPTLDRIRATLHVDA</sequence>
<evidence type="ECO:0000256" key="2">
    <source>
        <dbReference type="ARBA" id="ARBA00022670"/>
    </source>
</evidence>
<dbReference type="InterPro" id="IPR000209">
    <property type="entry name" value="Peptidase_S8/S53_dom"/>
</dbReference>
<feature type="domain" description="Peptidase S8/S53" evidence="7">
    <location>
        <begin position="297"/>
        <end position="540"/>
    </location>
</feature>
<dbReference type="Gene3D" id="3.40.50.200">
    <property type="entry name" value="Peptidase S8/S53 domain"/>
    <property type="match status" value="1"/>
</dbReference>
<feature type="region of interest" description="Disordered" evidence="6">
    <location>
        <begin position="243"/>
        <end position="271"/>
    </location>
</feature>
<reference evidence="8 9" key="1">
    <citation type="submission" date="2024-04" db="EMBL/GenBank/DDBJ databases">
        <title>Novel species of the genus Ideonella isolated from streams.</title>
        <authorList>
            <person name="Lu H."/>
        </authorList>
    </citation>
    <scope>NUCLEOTIDE SEQUENCE [LARGE SCALE GENOMIC DNA]</scope>
    <source>
        <strain evidence="8 9">BYS139W</strain>
    </source>
</reference>
<dbReference type="RefSeq" id="WP_341374604.1">
    <property type="nucleotide sequence ID" value="NZ_JBBUTF010000011.1"/>
</dbReference>
<feature type="active site" description="Charge relay system" evidence="5">
    <location>
        <position position="500"/>
    </location>
</feature>
<comment type="caution">
    <text evidence="8">The sequence shown here is derived from an EMBL/GenBank/DDBJ whole genome shotgun (WGS) entry which is preliminary data.</text>
</comment>
<dbReference type="SUPFAM" id="SSF52743">
    <property type="entry name" value="Subtilisin-like"/>
    <property type="match status" value="1"/>
</dbReference>
<keyword evidence="4 5" id="KW-0720">Serine protease</keyword>
<feature type="active site" description="Charge relay system" evidence="5">
    <location>
        <position position="303"/>
    </location>
</feature>
<dbReference type="Proteomes" id="UP001368500">
    <property type="component" value="Unassembled WGS sequence"/>
</dbReference>
<gene>
    <name evidence="8" type="ORF">AACH11_12685</name>
</gene>
<dbReference type="InterPro" id="IPR036852">
    <property type="entry name" value="Peptidase_S8/S53_dom_sf"/>
</dbReference>
<keyword evidence="9" id="KW-1185">Reference proteome</keyword>
<evidence type="ECO:0000313" key="8">
    <source>
        <dbReference type="EMBL" id="MEK8026819.1"/>
    </source>
</evidence>
<evidence type="ECO:0000256" key="5">
    <source>
        <dbReference type="PROSITE-ProRule" id="PRU01240"/>
    </source>
</evidence>
<accession>A0ABU9BCI6</accession>
<dbReference type="PROSITE" id="PS00137">
    <property type="entry name" value="SUBTILASE_HIS"/>
    <property type="match status" value="1"/>
</dbReference>
<feature type="region of interest" description="Disordered" evidence="6">
    <location>
        <begin position="104"/>
        <end position="138"/>
    </location>
</feature>
<name>A0ABU9BCI6_9BURK</name>
<comment type="similarity">
    <text evidence="1 5">Belongs to the peptidase S8 family.</text>
</comment>
<feature type="compositionally biased region" description="Pro residues" evidence="6">
    <location>
        <begin position="557"/>
        <end position="588"/>
    </location>
</feature>
<dbReference type="PANTHER" id="PTHR43806">
    <property type="entry name" value="PEPTIDASE S8"/>
    <property type="match status" value="1"/>
</dbReference>
<dbReference type="InterPro" id="IPR050131">
    <property type="entry name" value="Peptidase_S8_subtilisin-like"/>
</dbReference>
<keyword evidence="2 5" id="KW-0645">Protease</keyword>
<dbReference type="InterPro" id="IPR022398">
    <property type="entry name" value="Peptidase_S8_His-AS"/>
</dbReference>
<evidence type="ECO:0000313" key="9">
    <source>
        <dbReference type="Proteomes" id="UP001368500"/>
    </source>
</evidence>
<evidence type="ECO:0000256" key="1">
    <source>
        <dbReference type="ARBA" id="ARBA00011073"/>
    </source>
</evidence>
<dbReference type="PANTHER" id="PTHR43806:SF11">
    <property type="entry name" value="CEREVISIN-RELATED"/>
    <property type="match status" value="1"/>
</dbReference>
<dbReference type="EMBL" id="JBBUTF010000011">
    <property type="protein sequence ID" value="MEK8026819.1"/>
    <property type="molecule type" value="Genomic_DNA"/>
</dbReference>
<dbReference type="Pfam" id="PF00082">
    <property type="entry name" value="Peptidase_S8"/>
    <property type="match status" value="1"/>
</dbReference>
<organism evidence="8 9">
    <name type="scientific">Pseudaquabacterium rugosum</name>
    <dbReference type="NCBI Taxonomy" id="2984194"/>
    <lineage>
        <taxon>Bacteria</taxon>
        <taxon>Pseudomonadati</taxon>
        <taxon>Pseudomonadota</taxon>
        <taxon>Betaproteobacteria</taxon>
        <taxon>Burkholderiales</taxon>
        <taxon>Sphaerotilaceae</taxon>
        <taxon>Pseudaquabacterium</taxon>
    </lineage>
</organism>
<dbReference type="PRINTS" id="PR00723">
    <property type="entry name" value="SUBTILISIN"/>
</dbReference>
<dbReference type="InterPro" id="IPR015500">
    <property type="entry name" value="Peptidase_S8_subtilisin-rel"/>
</dbReference>